<dbReference type="Proteomes" id="UP000712600">
    <property type="component" value="Unassembled WGS sequence"/>
</dbReference>
<dbReference type="AlphaFoldDB" id="A0A8S9SRX1"/>
<accession>A0A8S9SRX1</accession>
<protein>
    <submittedName>
        <fullName evidence="1">Uncharacterized protein</fullName>
    </submittedName>
</protein>
<organism evidence="1 2">
    <name type="scientific">Brassica cretica</name>
    <name type="common">Mustard</name>
    <dbReference type="NCBI Taxonomy" id="69181"/>
    <lineage>
        <taxon>Eukaryota</taxon>
        <taxon>Viridiplantae</taxon>
        <taxon>Streptophyta</taxon>
        <taxon>Embryophyta</taxon>
        <taxon>Tracheophyta</taxon>
        <taxon>Spermatophyta</taxon>
        <taxon>Magnoliopsida</taxon>
        <taxon>eudicotyledons</taxon>
        <taxon>Gunneridae</taxon>
        <taxon>Pentapetalae</taxon>
        <taxon>rosids</taxon>
        <taxon>malvids</taxon>
        <taxon>Brassicales</taxon>
        <taxon>Brassicaceae</taxon>
        <taxon>Brassiceae</taxon>
        <taxon>Brassica</taxon>
    </lineage>
</organism>
<comment type="caution">
    <text evidence="1">The sequence shown here is derived from an EMBL/GenBank/DDBJ whole genome shotgun (WGS) entry which is preliminary data.</text>
</comment>
<evidence type="ECO:0000313" key="1">
    <source>
        <dbReference type="EMBL" id="KAF3603729.1"/>
    </source>
</evidence>
<dbReference type="EMBL" id="QGKX02000004">
    <property type="protein sequence ID" value="KAF3603729.1"/>
    <property type="molecule type" value="Genomic_DNA"/>
</dbReference>
<evidence type="ECO:0000313" key="2">
    <source>
        <dbReference type="Proteomes" id="UP000712600"/>
    </source>
</evidence>
<sequence>MSELELVYHMGAYGRGVERKTDNFQQGPFFHLGAISVRQARGRMTSEMTRSVPPPKHDQTHGGFTRSVSTILFNVLGVSQQGSCICRDGFVSSFQTSLWRDGWFTMTSLCRTLLRRALEKTLLESLISKLGLMTRQYFREARNRLRKASLGELWRR</sequence>
<proteinExistence type="predicted"/>
<name>A0A8S9SRX1_BRACR</name>
<reference evidence="1" key="1">
    <citation type="submission" date="2019-12" db="EMBL/GenBank/DDBJ databases">
        <title>Genome sequencing and annotation of Brassica cretica.</title>
        <authorList>
            <person name="Studholme D.J."/>
            <person name="Sarris P."/>
        </authorList>
    </citation>
    <scope>NUCLEOTIDE SEQUENCE</scope>
    <source>
        <strain evidence="1">PFS-109/04</strain>
        <tissue evidence="1">Leaf</tissue>
    </source>
</reference>
<gene>
    <name evidence="1" type="ORF">F2Q69_00034633</name>
</gene>